<protein>
    <submittedName>
        <fullName evidence="1">Uncharacterized protein</fullName>
    </submittedName>
</protein>
<organism evidence="1 2">
    <name type="scientific">Phytophthora aleatoria</name>
    <dbReference type="NCBI Taxonomy" id="2496075"/>
    <lineage>
        <taxon>Eukaryota</taxon>
        <taxon>Sar</taxon>
        <taxon>Stramenopiles</taxon>
        <taxon>Oomycota</taxon>
        <taxon>Peronosporomycetes</taxon>
        <taxon>Peronosporales</taxon>
        <taxon>Peronosporaceae</taxon>
        <taxon>Phytophthora</taxon>
    </lineage>
</organism>
<dbReference type="AlphaFoldDB" id="A0A8J5IQF7"/>
<sequence length="104" mass="11320">MAEANALVQGTVVPVKDLALVCKTIEHSLNVTNALPVLASIKEVDSPSWEVTSTVQLARKQKVNQKVTIVFSKNYLSKGIDGIKKYRKSLPSEHDTGKMGVSIK</sequence>
<evidence type="ECO:0000313" key="2">
    <source>
        <dbReference type="Proteomes" id="UP000709295"/>
    </source>
</evidence>
<evidence type="ECO:0000313" key="1">
    <source>
        <dbReference type="EMBL" id="KAG6961691.1"/>
    </source>
</evidence>
<dbReference type="EMBL" id="JAENGY010000495">
    <property type="protein sequence ID" value="KAG6961691.1"/>
    <property type="molecule type" value="Genomic_DNA"/>
</dbReference>
<comment type="caution">
    <text evidence="1">The sequence shown here is derived from an EMBL/GenBank/DDBJ whole genome shotgun (WGS) entry which is preliminary data.</text>
</comment>
<name>A0A8J5IQF7_9STRA</name>
<keyword evidence="2" id="KW-1185">Reference proteome</keyword>
<gene>
    <name evidence="1" type="ORF">JG688_00008966</name>
</gene>
<dbReference type="Proteomes" id="UP000709295">
    <property type="component" value="Unassembled WGS sequence"/>
</dbReference>
<accession>A0A8J5IQF7</accession>
<reference evidence="1" key="1">
    <citation type="submission" date="2021-01" db="EMBL/GenBank/DDBJ databases">
        <title>Phytophthora aleatoria, a newly-described species from Pinus radiata is distinct from Phytophthora cactorum isolates based on comparative genomics.</title>
        <authorList>
            <person name="Mcdougal R."/>
            <person name="Panda P."/>
            <person name="Williams N."/>
            <person name="Studholme D.J."/>
        </authorList>
    </citation>
    <scope>NUCLEOTIDE SEQUENCE</scope>
    <source>
        <strain evidence="1">NZFS 4037</strain>
    </source>
</reference>
<proteinExistence type="predicted"/>